<organism evidence="3">
    <name type="scientific">Chloropicon roscoffensis</name>
    <dbReference type="NCBI Taxonomy" id="1461544"/>
    <lineage>
        <taxon>Eukaryota</taxon>
        <taxon>Viridiplantae</taxon>
        <taxon>Chlorophyta</taxon>
        <taxon>Chloropicophyceae</taxon>
        <taxon>Chloropicales</taxon>
        <taxon>Chloropicaceae</taxon>
        <taxon>Chloropicon</taxon>
    </lineage>
</organism>
<evidence type="ECO:0000313" key="4">
    <source>
        <dbReference type="EMBL" id="WZN60723.1"/>
    </source>
</evidence>
<keyword evidence="1" id="KW-1133">Transmembrane helix</keyword>
<accession>A0A7S3CDS9</accession>
<dbReference type="InterPro" id="IPR008637">
    <property type="entry name" value="HR_lesion"/>
</dbReference>
<proteinExistence type="predicted"/>
<evidence type="ECO:0008006" key="6">
    <source>
        <dbReference type="Google" id="ProtNLM"/>
    </source>
</evidence>
<dbReference type="EMBL" id="HBHZ01006374">
    <property type="protein sequence ID" value="CAE0191862.1"/>
    <property type="molecule type" value="Transcribed_RNA"/>
</dbReference>
<keyword evidence="1" id="KW-0812">Transmembrane</keyword>
<dbReference type="PANTHER" id="PTHR31474:SF1">
    <property type="entry name" value="EXPRESSED PROTEIN"/>
    <property type="match status" value="1"/>
</dbReference>
<reference evidence="3" key="1">
    <citation type="submission" date="2021-01" db="EMBL/GenBank/DDBJ databases">
        <authorList>
            <person name="Corre E."/>
            <person name="Pelletier E."/>
            <person name="Niang G."/>
            <person name="Scheremetjew M."/>
            <person name="Finn R."/>
            <person name="Kale V."/>
            <person name="Holt S."/>
            <person name="Cochrane G."/>
            <person name="Meng A."/>
            <person name="Brown T."/>
            <person name="Cohen L."/>
        </authorList>
    </citation>
    <scope>NUCLEOTIDE SEQUENCE</scope>
    <source>
        <strain evidence="3">RCC1871</strain>
    </source>
</reference>
<dbReference type="AlphaFoldDB" id="A0A7S3CDS9"/>
<protein>
    <recommendedName>
        <fullName evidence="6">DoxX family protein</fullName>
    </recommendedName>
</protein>
<dbReference type="Pfam" id="PF05514">
    <property type="entry name" value="HR_lesion"/>
    <property type="match status" value="1"/>
</dbReference>
<evidence type="ECO:0000313" key="5">
    <source>
        <dbReference type="Proteomes" id="UP001472866"/>
    </source>
</evidence>
<feature type="chain" id="PRO_5044661281" description="DoxX family protein" evidence="2">
    <location>
        <begin position="28"/>
        <end position="156"/>
    </location>
</feature>
<keyword evidence="1" id="KW-0472">Membrane</keyword>
<evidence type="ECO:0000256" key="1">
    <source>
        <dbReference type="SAM" id="Phobius"/>
    </source>
</evidence>
<feature type="transmembrane region" description="Helical" evidence="1">
    <location>
        <begin position="67"/>
        <end position="89"/>
    </location>
</feature>
<dbReference type="Proteomes" id="UP001472866">
    <property type="component" value="Chromosome 03"/>
</dbReference>
<keyword evidence="2" id="KW-0732">Signal</keyword>
<sequence length="156" mass="17546">MRLLLRFLGRCLFAFLFISSGLSKLQGFYDNSSKLVSMLQPRITQAIEKTMTTLHLDLDKPEVTPAIATYALYAILFLELVGGVSFMFFPRAGSGLLSLYLVLVTPVMHDFYNHRPGSPAYTAEMVHFLKNVALLGATFFVMGERKTQTKKKIKSQ</sequence>
<feature type="signal peptide" evidence="2">
    <location>
        <begin position="1"/>
        <end position="27"/>
    </location>
</feature>
<feature type="transmembrane region" description="Helical" evidence="1">
    <location>
        <begin position="96"/>
        <end position="113"/>
    </location>
</feature>
<name>A0A7S3CDS9_9CHLO</name>
<dbReference type="PANTHER" id="PTHR31474">
    <property type="entry name" value="HR-LIKE LESION-INDUCER"/>
    <property type="match status" value="1"/>
</dbReference>
<reference evidence="4 5" key="2">
    <citation type="submission" date="2024-03" db="EMBL/GenBank/DDBJ databases">
        <title>Complete genome sequence of the green alga Chloropicon roscoffensis RCC1871.</title>
        <authorList>
            <person name="Lemieux C."/>
            <person name="Pombert J.-F."/>
            <person name="Otis C."/>
            <person name="Turmel M."/>
        </authorList>
    </citation>
    <scope>NUCLEOTIDE SEQUENCE [LARGE SCALE GENOMIC DNA]</scope>
    <source>
        <strain evidence="4 5">RCC1871</strain>
    </source>
</reference>
<dbReference type="EMBL" id="CP151503">
    <property type="protein sequence ID" value="WZN60723.1"/>
    <property type="molecule type" value="Genomic_DNA"/>
</dbReference>
<evidence type="ECO:0000256" key="2">
    <source>
        <dbReference type="SAM" id="SignalP"/>
    </source>
</evidence>
<evidence type="ECO:0000313" key="3">
    <source>
        <dbReference type="EMBL" id="CAE0191862.1"/>
    </source>
</evidence>
<feature type="transmembrane region" description="Helical" evidence="1">
    <location>
        <begin position="125"/>
        <end position="143"/>
    </location>
</feature>
<gene>
    <name evidence="3" type="ORF">CROS1456_LOCUS4952</name>
    <name evidence="4" type="ORF">HKI87_03g22570</name>
</gene>
<keyword evidence="5" id="KW-1185">Reference proteome</keyword>